<dbReference type="SUPFAM" id="SSF46689">
    <property type="entry name" value="Homeodomain-like"/>
    <property type="match status" value="1"/>
</dbReference>
<dbReference type="Proteomes" id="UP000831782">
    <property type="component" value="Chromosome"/>
</dbReference>
<keyword evidence="2 3" id="KW-0238">DNA-binding</keyword>
<organism evidence="5 6">
    <name type="scientific">Gracilibacillus caseinilyticus</name>
    <dbReference type="NCBI Taxonomy" id="2932256"/>
    <lineage>
        <taxon>Bacteria</taxon>
        <taxon>Bacillati</taxon>
        <taxon>Bacillota</taxon>
        <taxon>Bacilli</taxon>
        <taxon>Bacillales</taxon>
        <taxon>Bacillaceae</taxon>
        <taxon>Gracilibacillus</taxon>
    </lineage>
</organism>
<feature type="domain" description="HTH tetR-type" evidence="4">
    <location>
        <begin position="3"/>
        <end position="63"/>
    </location>
</feature>
<keyword evidence="6" id="KW-1185">Reference proteome</keyword>
<reference evidence="5 6" key="1">
    <citation type="submission" date="2022-04" db="EMBL/GenBank/DDBJ databases">
        <title>Gracilibacillus sp. isolated from saltern.</title>
        <authorList>
            <person name="Won M."/>
            <person name="Lee C.-M."/>
            <person name="Woen H.-Y."/>
            <person name="Kwon S.-W."/>
        </authorList>
    </citation>
    <scope>NUCLEOTIDE SEQUENCE [LARGE SCALE GENOMIC DNA]</scope>
    <source>
        <strain evidence="5 6">SSWR10-1</strain>
    </source>
</reference>
<protein>
    <submittedName>
        <fullName evidence="5">TetR/AcrR family transcriptional regulator</fullName>
    </submittedName>
</protein>
<name>A0ABY4EZE1_9BACI</name>
<evidence type="ECO:0000313" key="6">
    <source>
        <dbReference type="Proteomes" id="UP000831782"/>
    </source>
</evidence>
<evidence type="ECO:0000256" key="1">
    <source>
        <dbReference type="ARBA" id="ARBA00022491"/>
    </source>
</evidence>
<dbReference type="Gene3D" id="1.10.357.10">
    <property type="entry name" value="Tetracycline Repressor, domain 2"/>
    <property type="match status" value="1"/>
</dbReference>
<evidence type="ECO:0000256" key="2">
    <source>
        <dbReference type="ARBA" id="ARBA00023125"/>
    </source>
</evidence>
<sequence>MYSETKLHLIQATIGLIMEHGLEKLTINKVIKKAESSKGSFYYHFSNIDDLMKEAFLYSLSNSLVEFSYCKEQSFKENLNQFGHYLIKMSKKKSSEYAIMFLWISKCFQDVNYKKQFQA</sequence>
<dbReference type="PRINTS" id="PR00455">
    <property type="entry name" value="HTHTETR"/>
</dbReference>
<dbReference type="InterPro" id="IPR001647">
    <property type="entry name" value="HTH_TetR"/>
</dbReference>
<dbReference type="EMBL" id="CP095072">
    <property type="protein sequence ID" value="UOQ49778.1"/>
    <property type="molecule type" value="Genomic_DNA"/>
</dbReference>
<evidence type="ECO:0000256" key="3">
    <source>
        <dbReference type="PROSITE-ProRule" id="PRU00335"/>
    </source>
</evidence>
<dbReference type="PANTHER" id="PTHR43479">
    <property type="entry name" value="ACREF/ENVCD OPERON REPRESSOR-RELATED"/>
    <property type="match status" value="1"/>
</dbReference>
<dbReference type="PROSITE" id="PS50977">
    <property type="entry name" value="HTH_TETR_2"/>
    <property type="match status" value="1"/>
</dbReference>
<evidence type="ECO:0000259" key="4">
    <source>
        <dbReference type="PROSITE" id="PS50977"/>
    </source>
</evidence>
<proteinExistence type="predicted"/>
<accession>A0ABY4EZE1</accession>
<feature type="DNA-binding region" description="H-T-H motif" evidence="3">
    <location>
        <begin position="26"/>
        <end position="45"/>
    </location>
</feature>
<dbReference type="InterPro" id="IPR050624">
    <property type="entry name" value="HTH-type_Tx_Regulator"/>
</dbReference>
<keyword evidence="1" id="KW-0678">Repressor</keyword>
<evidence type="ECO:0000313" key="5">
    <source>
        <dbReference type="EMBL" id="UOQ49778.1"/>
    </source>
</evidence>
<dbReference type="InterPro" id="IPR009057">
    <property type="entry name" value="Homeodomain-like_sf"/>
</dbReference>
<dbReference type="PANTHER" id="PTHR43479:SF11">
    <property type="entry name" value="ACREF_ENVCD OPERON REPRESSOR-RELATED"/>
    <property type="match status" value="1"/>
</dbReference>
<gene>
    <name evidence="5" type="ORF">MUN88_06795</name>
</gene>
<dbReference type="Pfam" id="PF00440">
    <property type="entry name" value="TetR_N"/>
    <property type="match status" value="1"/>
</dbReference>
<dbReference type="RefSeq" id="WP_244722545.1">
    <property type="nucleotide sequence ID" value="NZ_CP095072.1"/>
</dbReference>